<accession>A0A5B7F246</accession>
<gene>
    <name evidence="2" type="ORF">E2C01_035040</name>
</gene>
<comment type="caution">
    <text evidence="2">The sequence shown here is derived from an EMBL/GenBank/DDBJ whole genome shotgun (WGS) entry which is preliminary data.</text>
</comment>
<proteinExistence type="predicted"/>
<sequence>MVQKLMKKKLREPTREQSDLGTFLVPSSEGEF</sequence>
<evidence type="ECO:0000313" key="3">
    <source>
        <dbReference type="Proteomes" id="UP000324222"/>
    </source>
</evidence>
<evidence type="ECO:0000256" key="1">
    <source>
        <dbReference type="SAM" id="MobiDB-lite"/>
    </source>
</evidence>
<reference evidence="2 3" key="1">
    <citation type="submission" date="2019-05" db="EMBL/GenBank/DDBJ databases">
        <title>Another draft genome of Portunus trituberculatus and its Hox gene families provides insights of decapod evolution.</title>
        <authorList>
            <person name="Jeong J.-H."/>
            <person name="Song I."/>
            <person name="Kim S."/>
            <person name="Choi T."/>
            <person name="Kim D."/>
            <person name="Ryu S."/>
            <person name="Kim W."/>
        </authorList>
    </citation>
    <scope>NUCLEOTIDE SEQUENCE [LARGE SCALE GENOMIC DNA]</scope>
    <source>
        <tissue evidence="2">Muscle</tissue>
    </source>
</reference>
<evidence type="ECO:0000313" key="2">
    <source>
        <dbReference type="EMBL" id="MPC41450.1"/>
    </source>
</evidence>
<organism evidence="2 3">
    <name type="scientific">Portunus trituberculatus</name>
    <name type="common">Swimming crab</name>
    <name type="synonym">Neptunus trituberculatus</name>
    <dbReference type="NCBI Taxonomy" id="210409"/>
    <lineage>
        <taxon>Eukaryota</taxon>
        <taxon>Metazoa</taxon>
        <taxon>Ecdysozoa</taxon>
        <taxon>Arthropoda</taxon>
        <taxon>Crustacea</taxon>
        <taxon>Multicrustacea</taxon>
        <taxon>Malacostraca</taxon>
        <taxon>Eumalacostraca</taxon>
        <taxon>Eucarida</taxon>
        <taxon>Decapoda</taxon>
        <taxon>Pleocyemata</taxon>
        <taxon>Brachyura</taxon>
        <taxon>Eubrachyura</taxon>
        <taxon>Portunoidea</taxon>
        <taxon>Portunidae</taxon>
        <taxon>Portuninae</taxon>
        <taxon>Portunus</taxon>
    </lineage>
</organism>
<name>A0A5B7F246_PORTR</name>
<feature type="compositionally biased region" description="Basic residues" evidence="1">
    <location>
        <begin position="1"/>
        <end position="10"/>
    </location>
</feature>
<dbReference type="AlphaFoldDB" id="A0A5B7F246"/>
<protein>
    <submittedName>
        <fullName evidence="2">Uncharacterized protein</fullName>
    </submittedName>
</protein>
<feature type="region of interest" description="Disordered" evidence="1">
    <location>
        <begin position="1"/>
        <end position="32"/>
    </location>
</feature>
<dbReference type="Proteomes" id="UP000324222">
    <property type="component" value="Unassembled WGS sequence"/>
</dbReference>
<keyword evidence="3" id="KW-1185">Reference proteome</keyword>
<dbReference type="EMBL" id="VSRR010005061">
    <property type="protein sequence ID" value="MPC41450.1"/>
    <property type="molecule type" value="Genomic_DNA"/>
</dbReference>